<dbReference type="EMBL" id="JAKCXM010000066">
    <property type="protein sequence ID" value="KAJ0404247.1"/>
    <property type="molecule type" value="Genomic_DNA"/>
</dbReference>
<gene>
    <name evidence="4" type="ORF">P43SY_000647</name>
</gene>
<comment type="caution">
    <text evidence="4">The sequence shown here is derived from an EMBL/GenBank/DDBJ whole genome shotgun (WGS) entry which is preliminary data.</text>
</comment>
<keyword evidence="2" id="KW-1133">Transmembrane helix</keyword>
<keyword evidence="2" id="KW-0812">Transmembrane</keyword>
<evidence type="ECO:0000313" key="4">
    <source>
        <dbReference type="EMBL" id="KAJ0404247.1"/>
    </source>
</evidence>
<feature type="compositionally biased region" description="Low complexity" evidence="1">
    <location>
        <begin position="314"/>
        <end position="325"/>
    </location>
</feature>
<reference evidence="4" key="1">
    <citation type="submission" date="2021-12" db="EMBL/GenBank/DDBJ databases">
        <title>Prjna785345.</title>
        <authorList>
            <person name="Rujirawat T."/>
            <person name="Krajaejun T."/>
        </authorList>
    </citation>
    <scope>NUCLEOTIDE SEQUENCE</scope>
    <source>
        <strain evidence="4">Pi057C3</strain>
    </source>
</reference>
<evidence type="ECO:0000313" key="5">
    <source>
        <dbReference type="Proteomes" id="UP001209570"/>
    </source>
</evidence>
<dbReference type="AlphaFoldDB" id="A0AAD5LNM1"/>
<feature type="region of interest" description="Disordered" evidence="1">
    <location>
        <begin position="192"/>
        <end position="213"/>
    </location>
</feature>
<proteinExistence type="predicted"/>
<keyword evidence="3" id="KW-0732">Signal</keyword>
<keyword evidence="2" id="KW-0472">Membrane</keyword>
<feature type="chain" id="PRO_5042288481" evidence="3">
    <location>
        <begin position="19"/>
        <end position="368"/>
    </location>
</feature>
<sequence length="368" mass="39081">MPLPRLLLLAVLAGLTKAAELNSYLHDGKTTYCWAVPQPFNRTHLTEADRVQAATECPLSMVMAVTSVKIRAFEPLNVSWAATTNGTLLDTSDSRDDDSSEPIVQANLQSCVAGAVCDPFDDGVGFVAQTRGALANLTDGQTTFRASLSFSEAGEYSVLAHIVVAGESASHRVDYGVFTRVTVLPALPKETERANSSDVGIASEPSKAPRRTASGSSILLSEGTIIGLLAGVGVALLLSLIAILRTRRLHRDRDSRAFHQCQPTPAANTLRVEAGHSSQATSTLPPTSPAGPRPRPRPRKQRSAAQLPSKTDDPPSAAAVPGASPVDDRFLPPAISQRGTAQWQDFVVPPRRSPAYAPLQPAESDLEL</sequence>
<evidence type="ECO:0000256" key="3">
    <source>
        <dbReference type="SAM" id="SignalP"/>
    </source>
</evidence>
<dbReference type="Proteomes" id="UP001209570">
    <property type="component" value="Unassembled WGS sequence"/>
</dbReference>
<name>A0AAD5LNM1_PYTIN</name>
<feature type="region of interest" description="Disordered" evidence="1">
    <location>
        <begin position="271"/>
        <end position="368"/>
    </location>
</feature>
<feature type="transmembrane region" description="Helical" evidence="2">
    <location>
        <begin position="225"/>
        <end position="244"/>
    </location>
</feature>
<accession>A0AAD5LNM1</accession>
<feature type="signal peptide" evidence="3">
    <location>
        <begin position="1"/>
        <end position="18"/>
    </location>
</feature>
<evidence type="ECO:0000256" key="2">
    <source>
        <dbReference type="SAM" id="Phobius"/>
    </source>
</evidence>
<organism evidence="4 5">
    <name type="scientific">Pythium insidiosum</name>
    <name type="common">Pythiosis disease agent</name>
    <dbReference type="NCBI Taxonomy" id="114742"/>
    <lineage>
        <taxon>Eukaryota</taxon>
        <taxon>Sar</taxon>
        <taxon>Stramenopiles</taxon>
        <taxon>Oomycota</taxon>
        <taxon>Peronosporomycetes</taxon>
        <taxon>Pythiales</taxon>
        <taxon>Pythiaceae</taxon>
        <taxon>Pythium</taxon>
    </lineage>
</organism>
<protein>
    <submittedName>
        <fullName evidence="4">Uncharacterized protein</fullName>
    </submittedName>
</protein>
<evidence type="ECO:0000256" key="1">
    <source>
        <dbReference type="SAM" id="MobiDB-lite"/>
    </source>
</evidence>
<keyword evidence="5" id="KW-1185">Reference proteome</keyword>